<keyword evidence="3 5" id="KW-1133">Transmembrane helix</keyword>
<organism evidence="6 7">
    <name type="scientific">Dyella mobilis</name>
    <dbReference type="NCBI Taxonomy" id="1849582"/>
    <lineage>
        <taxon>Bacteria</taxon>
        <taxon>Pseudomonadati</taxon>
        <taxon>Pseudomonadota</taxon>
        <taxon>Gammaproteobacteria</taxon>
        <taxon>Lysobacterales</taxon>
        <taxon>Rhodanobacteraceae</taxon>
        <taxon>Dyella</taxon>
    </lineage>
</organism>
<feature type="transmembrane region" description="Helical" evidence="5">
    <location>
        <begin position="32"/>
        <end position="57"/>
    </location>
</feature>
<dbReference type="InterPro" id="IPR032808">
    <property type="entry name" value="DoxX"/>
</dbReference>
<evidence type="ECO:0000313" key="6">
    <source>
        <dbReference type="EMBL" id="MBM7128959.1"/>
    </source>
</evidence>
<evidence type="ECO:0000256" key="5">
    <source>
        <dbReference type="SAM" id="Phobius"/>
    </source>
</evidence>
<feature type="transmembrane region" description="Helical" evidence="5">
    <location>
        <begin position="81"/>
        <end position="100"/>
    </location>
</feature>
<feature type="transmembrane region" description="Helical" evidence="5">
    <location>
        <begin position="135"/>
        <end position="158"/>
    </location>
</feature>
<keyword evidence="4 5" id="KW-0472">Membrane</keyword>
<reference evidence="6" key="1">
    <citation type="submission" date="2020-10" db="EMBL/GenBank/DDBJ databases">
        <title>Phylogeny of dyella-like bacteria.</title>
        <authorList>
            <person name="Fu J."/>
        </authorList>
    </citation>
    <scope>NUCLEOTIDE SEQUENCE</scope>
    <source>
        <strain evidence="6">DHON07</strain>
    </source>
</reference>
<gene>
    <name evidence="6" type="ORF">ISS99_05430</name>
</gene>
<proteinExistence type="predicted"/>
<comment type="caution">
    <text evidence="6">The sequence shown here is derived from an EMBL/GenBank/DDBJ whole genome shotgun (WGS) entry which is preliminary data.</text>
</comment>
<comment type="subcellular location">
    <subcellularLocation>
        <location evidence="1">Membrane</location>
        <topology evidence="1">Multi-pass membrane protein</topology>
    </subcellularLocation>
</comment>
<dbReference type="Proteomes" id="UP001430193">
    <property type="component" value="Unassembled WGS sequence"/>
</dbReference>
<accession>A0ABS2KDE5</accession>
<evidence type="ECO:0000313" key="7">
    <source>
        <dbReference type="Proteomes" id="UP001430193"/>
    </source>
</evidence>
<evidence type="ECO:0000256" key="4">
    <source>
        <dbReference type="ARBA" id="ARBA00023136"/>
    </source>
</evidence>
<evidence type="ECO:0000256" key="2">
    <source>
        <dbReference type="ARBA" id="ARBA00022692"/>
    </source>
</evidence>
<feature type="transmembrane region" description="Helical" evidence="5">
    <location>
        <begin position="105"/>
        <end position="123"/>
    </location>
</feature>
<keyword evidence="2 5" id="KW-0812">Transmembrane</keyword>
<name>A0ABS2KDE5_9GAMM</name>
<keyword evidence="7" id="KW-1185">Reference proteome</keyword>
<evidence type="ECO:0000256" key="1">
    <source>
        <dbReference type="ARBA" id="ARBA00004141"/>
    </source>
</evidence>
<protein>
    <submittedName>
        <fullName evidence="6">DoxX family protein</fullName>
    </submittedName>
</protein>
<dbReference type="EMBL" id="JADIKF010000036">
    <property type="protein sequence ID" value="MBM7128959.1"/>
    <property type="molecule type" value="Genomic_DNA"/>
</dbReference>
<sequence length="166" mass="17883">MRRPRICARSGARSVAPAGWCDVATVRAGNPYWVAALLSFPWVAPLLRVALASAYVIGGVDKLMHFHDAMLEQQHFGLNPGWLWAAITVVVELGGSLCVIVNRWVWLGAGGLGVLTVVAMVVANDFWNLSGAAHFGALNSFFENLGLIAALVMATQLADKRKNRSL</sequence>
<dbReference type="Pfam" id="PF07681">
    <property type="entry name" value="DoxX"/>
    <property type="match status" value="1"/>
</dbReference>
<evidence type="ECO:0000256" key="3">
    <source>
        <dbReference type="ARBA" id="ARBA00022989"/>
    </source>
</evidence>